<evidence type="ECO:0000313" key="4">
    <source>
        <dbReference type="EMBL" id="QDA59946.1"/>
    </source>
</evidence>
<dbReference type="Proteomes" id="UP000305398">
    <property type="component" value="Chromosome"/>
</dbReference>
<feature type="signal peptide" evidence="2">
    <location>
        <begin position="1"/>
        <end position="18"/>
    </location>
</feature>
<feature type="domain" description="CBM-cenC" evidence="3">
    <location>
        <begin position="38"/>
        <end position="165"/>
    </location>
</feature>
<dbReference type="InterPro" id="IPR008979">
    <property type="entry name" value="Galactose-bd-like_sf"/>
</dbReference>
<keyword evidence="2" id="KW-0732">Signal</keyword>
<dbReference type="GO" id="GO:0016798">
    <property type="term" value="F:hydrolase activity, acting on glycosyl bonds"/>
    <property type="evidence" value="ECO:0007669"/>
    <property type="project" value="InterPro"/>
</dbReference>
<gene>
    <name evidence="4" type="ORF">FHG12_07395</name>
</gene>
<dbReference type="EMBL" id="CP040896">
    <property type="protein sequence ID" value="QDA59946.1"/>
    <property type="molecule type" value="Genomic_DNA"/>
</dbReference>
<dbReference type="Gene3D" id="2.60.120.260">
    <property type="entry name" value="Galactose-binding domain-like"/>
    <property type="match status" value="1"/>
</dbReference>
<keyword evidence="5" id="KW-1185">Reference proteome</keyword>
<sequence length="185" mass="20881">MKTPLRLLLIAPAFAGLAACSQDEPPATVATDANRLAFNDFENVLGWGDLNTSNITNERAHSGKYSVKVGPDNEYGTGYSRELGLMSPHKPSQLTVSAWVWVPDRTATASLVVTLNRSASDETKVFYSRIELLQEIKHFQEWEHISKTFTLPDTVAVTNQFKFYLWRNGSPQNVYVDDMEIRRDR</sequence>
<dbReference type="RefSeq" id="WP_139515125.1">
    <property type="nucleotide sequence ID" value="NZ_CP040896.1"/>
</dbReference>
<evidence type="ECO:0000259" key="3">
    <source>
        <dbReference type="Pfam" id="PF02018"/>
    </source>
</evidence>
<dbReference type="OrthoDB" id="882450at2"/>
<dbReference type="InterPro" id="IPR003305">
    <property type="entry name" value="CenC_carb-bd"/>
</dbReference>
<organism evidence="4 5">
    <name type="scientific">Hymenobacter jejuensis</name>
    <dbReference type="NCBI Taxonomy" id="2502781"/>
    <lineage>
        <taxon>Bacteria</taxon>
        <taxon>Pseudomonadati</taxon>
        <taxon>Bacteroidota</taxon>
        <taxon>Cytophagia</taxon>
        <taxon>Cytophagales</taxon>
        <taxon>Hymenobacteraceae</taxon>
        <taxon>Hymenobacter</taxon>
    </lineage>
</organism>
<protein>
    <recommendedName>
        <fullName evidence="3">CBM-cenC domain-containing protein</fullName>
    </recommendedName>
</protein>
<dbReference type="SUPFAM" id="SSF49785">
    <property type="entry name" value="Galactose-binding domain-like"/>
    <property type="match status" value="1"/>
</dbReference>
<proteinExistence type="predicted"/>
<evidence type="ECO:0000256" key="1">
    <source>
        <dbReference type="ARBA" id="ARBA00022801"/>
    </source>
</evidence>
<reference evidence="4 5" key="1">
    <citation type="submission" date="2019-06" db="EMBL/GenBank/DDBJ databases">
        <authorList>
            <person name="Srinivasan S."/>
        </authorList>
    </citation>
    <scope>NUCLEOTIDE SEQUENCE [LARGE SCALE GENOMIC DNA]</scope>
    <source>
        <strain evidence="4 5">17J68-5</strain>
    </source>
</reference>
<keyword evidence="1" id="KW-0378">Hydrolase</keyword>
<dbReference type="KEGG" id="hyj:FHG12_07395"/>
<dbReference type="AlphaFoldDB" id="A0A5B7ZZJ9"/>
<evidence type="ECO:0000313" key="5">
    <source>
        <dbReference type="Proteomes" id="UP000305398"/>
    </source>
</evidence>
<accession>A0A5B7ZZJ9</accession>
<dbReference type="PROSITE" id="PS51257">
    <property type="entry name" value="PROKAR_LIPOPROTEIN"/>
    <property type="match status" value="1"/>
</dbReference>
<name>A0A5B7ZZJ9_9BACT</name>
<feature type="chain" id="PRO_5022944084" description="CBM-cenC domain-containing protein" evidence="2">
    <location>
        <begin position="19"/>
        <end position="185"/>
    </location>
</feature>
<evidence type="ECO:0000256" key="2">
    <source>
        <dbReference type="SAM" id="SignalP"/>
    </source>
</evidence>
<dbReference type="Pfam" id="PF02018">
    <property type="entry name" value="CBM_4_9"/>
    <property type="match status" value="1"/>
</dbReference>